<dbReference type="Pfam" id="PF13934">
    <property type="entry name" value="ELYS"/>
    <property type="match status" value="1"/>
</dbReference>
<dbReference type="AlphaFoldDB" id="A0A9P5SNA3"/>
<protein>
    <recommendedName>
        <fullName evidence="4">ELYS-like domain-containing protein</fullName>
    </recommendedName>
</protein>
<feature type="region of interest" description="Disordered" evidence="3">
    <location>
        <begin position="777"/>
        <end position="798"/>
    </location>
</feature>
<comment type="caution">
    <text evidence="5">The sequence shown here is derived from an EMBL/GenBank/DDBJ whole genome shotgun (WGS) entry which is preliminary data.</text>
</comment>
<dbReference type="PANTHER" id="PTHR21583:SF8">
    <property type="entry name" value="PROTEIN ELYS"/>
    <property type="match status" value="1"/>
</dbReference>
<keyword evidence="2" id="KW-0539">Nucleus</keyword>
<name>A0A9P5SNA3_9FUNG</name>
<gene>
    <name evidence="5" type="ORF">BG006_002405</name>
</gene>
<dbReference type="InterPro" id="IPR025151">
    <property type="entry name" value="ELYS_dom"/>
</dbReference>
<accession>A0A9P5SNA3</accession>
<evidence type="ECO:0000313" key="5">
    <source>
        <dbReference type="EMBL" id="KAF9334292.1"/>
    </source>
</evidence>
<keyword evidence="6" id="KW-1185">Reference proteome</keyword>
<dbReference type="Proteomes" id="UP000696485">
    <property type="component" value="Unassembled WGS sequence"/>
</dbReference>
<dbReference type="GO" id="GO:0005634">
    <property type="term" value="C:nucleus"/>
    <property type="evidence" value="ECO:0007669"/>
    <property type="project" value="UniProtKB-SubCell"/>
</dbReference>
<evidence type="ECO:0000259" key="4">
    <source>
        <dbReference type="Pfam" id="PF13934"/>
    </source>
</evidence>
<evidence type="ECO:0000256" key="2">
    <source>
        <dbReference type="ARBA" id="ARBA00023242"/>
    </source>
</evidence>
<dbReference type="EMBL" id="JAAAUY010000156">
    <property type="protein sequence ID" value="KAF9334292.1"/>
    <property type="molecule type" value="Genomic_DNA"/>
</dbReference>
<feature type="compositionally biased region" description="Basic and acidic residues" evidence="3">
    <location>
        <begin position="777"/>
        <end position="789"/>
    </location>
</feature>
<feature type="compositionally biased region" description="Acidic residues" evidence="3">
    <location>
        <begin position="932"/>
        <end position="943"/>
    </location>
</feature>
<proteinExistence type="predicted"/>
<dbReference type="InterPro" id="IPR052620">
    <property type="entry name" value="ELYS/MEL-28_NucAsmblyFactor"/>
</dbReference>
<sequence length="943" mass="107047">MENPIELRPVSHEFYTDDDYHGAAFVGAKAADAMWFYRFDSSFIEVRDIFTCQDKVFASLSTIDIRQRFSQLLISDELRIVNVQDAYVGEFHTLVFVVREVPEDRDHVFIWNLLTLQLQLLVSAPRLLTAVSVTAQQAFMVSHRLVKSWGKDRDRSHSISDPSLIINGSRSRSQDSIDVDLDEHHEDDESFRQDRVPIQGNRRQLVILGHRNGWITVYKFTVSLTGEVNCGKITSLATLSSQSAKDAPVVIAGTSEGKAMVLQYDDRDDNDALPVLEQIKHLKSDLLPITSITLESTVDNSGLILAIGQSFPRGQTSHEYPAFSIYRLRLTKPEARLVGYVKPTVPEGESIARGKTLAATVSEDGNGLRIHCTFEFDIEQGSSISELSIVQVNPKELERLDHVQMVLSESGGLLDISPQTNSYELLILYLNGLKTYVNAADISRRQQEEEWAEIGQGPDGKKDVTPLYQTYFPDNSKFCYTEAELKEIEQRREQLGGKLFYDRLLEFVELKTGALYPPRSHPIQLNLWTNIYFNGDLEADNRNCLAYYLLKNQHGDASRQFLREHVIPPKFVDLMNGFWALDHFEFKNAVLYLSRPGLTVDWVEDVIEAICEHASPQLARQFLIAANLDLSTPKFIITKMKALLHSDFTEAMYYQRSISRKIAAGTLETDDQISVDSTLTQEQLFHMLMDHCFLDKPNRKAIHVLSLLTMTEAEESLFIKYCDQHSGLTSTIAQEFMILYYVNHARYMEAIRLHQKLLTIELEKDDAEKFHREAIERRNSRQFGDKEGKQASSMSKSQKRQVLMNRLIAILPAAQKMVLKMEEEQRQKATGAKKSTLSFAHGEEKTLDPTRSVVQSLMDQVDAPLASVKALDLDWITKSLAQNLSDQDDEVIIEEPDDEESTKDTIVSDDQALDEQLEQALAAAKQPVSEAEVMELDDSDDDL</sequence>
<reference evidence="5" key="1">
    <citation type="journal article" date="2020" name="Fungal Divers.">
        <title>Resolving the Mortierellaceae phylogeny through synthesis of multi-gene phylogenetics and phylogenomics.</title>
        <authorList>
            <person name="Vandepol N."/>
            <person name="Liber J."/>
            <person name="Desiro A."/>
            <person name="Na H."/>
            <person name="Kennedy M."/>
            <person name="Barry K."/>
            <person name="Grigoriev I.V."/>
            <person name="Miller A.N."/>
            <person name="O'Donnell K."/>
            <person name="Stajich J.E."/>
            <person name="Bonito G."/>
        </authorList>
    </citation>
    <scope>NUCLEOTIDE SEQUENCE</scope>
    <source>
        <strain evidence="5">NVP1</strain>
    </source>
</reference>
<feature type="region of interest" description="Disordered" evidence="3">
    <location>
        <begin position="153"/>
        <end position="172"/>
    </location>
</feature>
<dbReference type="PANTHER" id="PTHR21583">
    <property type="entry name" value="ELYS PROTEIN"/>
    <property type="match status" value="1"/>
</dbReference>
<comment type="subcellular location">
    <subcellularLocation>
        <location evidence="1">Nucleus</location>
    </subcellularLocation>
</comment>
<evidence type="ECO:0000313" key="6">
    <source>
        <dbReference type="Proteomes" id="UP000696485"/>
    </source>
</evidence>
<evidence type="ECO:0000256" key="3">
    <source>
        <dbReference type="SAM" id="MobiDB-lite"/>
    </source>
</evidence>
<evidence type="ECO:0000256" key="1">
    <source>
        <dbReference type="ARBA" id="ARBA00004123"/>
    </source>
</evidence>
<feature type="domain" description="ELYS-like" evidence="4">
    <location>
        <begin position="498"/>
        <end position="724"/>
    </location>
</feature>
<feature type="region of interest" description="Disordered" evidence="3">
    <location>
        <begin position="921"/>
        <end position="943"/>
    </location>
</feature>
<organism evidence="5 6">
    <name type="scientific">Podila minutissima</name>
    <dbReference type="NCBI Taxonomy" id="64525"/>
    <lineage>
        <taxon>Eukaryota</taxon>
        <taxon>Fungi</taxon>
        <taxon>Fungi incertae sedis</taxon>
        <taxon>Mucoromycota</taxon>
        <taxon>Mortierellomycotina</taxon>
        <taxon>Mortierellomycetes</taxon>
        <taxon>Mortierellales</taxon>
        <taxon>Mortierellaceae</taxon>
        <taxon>Podila</taxon>
    </lineage>
</organism>